<proteinExistence type="predicted"/>
<dbReference type="VEuPathDB" id="FungiDB:TREMEDRAFT_58054"/>
<comment type="caution">
    <text evidence="2">The sequence shown here is derived from an EMBL/GenBank/DDBJ whole genome shotgun (WGS) entry which is preliminary data.</text>
</comment>
<protein>
    <submittedName>
        <fullName evidence="2">Uncharacterized protein</fullName>
    </submittedName>
</protein>
<reference evidence="2 3" key="1">
    <citation type="submission" date="2016-06" db="EMBL/GenBank/DDBJ databases">
        <title>Evolution of pathogenesis and genome organization in the Tremellales.</title>
        <authorList>
            <person name="Cuomo C."/>
            <person name="Litvintseva A."/>
            <person name="Heitman J."/>
            <person name="Chen Y."/>
            <person name="Sun S."/>
            <person name="Springer D."/>
            <person name="Dromer F."/>
            <person name="Young S."/>
            <person name="Zeng Q."/>
            <person name="Chapman S."/>
            <person name="Gujja S."/>
            <person name="Saif S."/>
            <person name="Birren B."/>
        </authorList>
    </citation>
    <scope>NUCLEOTIDE SEQUENCE [LARGE SCALE GENOMIC DNA]</scope>
    <source>
        <strain evidence="2 3">ATCC 28783</strain>
    </source>
</reference>
<accession>A0A4Q1BTW1</accession>
<sequence length="192" mass="20717">MSNNPGDAASARSLHPADEEAGLVIAPSPTNSSHPGQPTVKARGNSVTKESVSATDPPEPDASEYDASSRPVSMSHLSTAVFCAGMGTLVSWAHLTMGSEIPTDWEEGKRYAARVLAVGMFYRLAVYHAKQSGLFTRNRTFQTDEEMMLPSNNGPATSQGGSLGQYDSLEITTPIRTDQQPHPHVRYDKKKQ</sequence>
<dbReference type="InParanoid" id="A0A4Q1BTW1"/>
<dbReference type="EMBL" id="SDIL01000008">
    <property type="protein sequence ID" value="RXK41475.1"/>
    <property type="molecule type" value="Genomic_DNA"/>
</dbReference>
<keyword evidence="3" id="KW-1185">Reference proteome</keyword>
<feature type="region of interest" description="Disordered" evidence="1">
    <location>
        <begin position="171"/>
        <end position="192"/>
    </location>
</feature>
<feature type="compositionally biased region" description="Polar residues" evidence="1">
    <location>
        <begin position="171"/>
        <end position="180"/>
    </location>
</feature>
<organism evidence="2 3">
    <name type="scientific">Tremella mesenterica</name>
    <name type="common">Jelly fungus</name>
    <dbReference type="NCBI Taxonomy" id="5217"/>
    <lineage>
        <taxon>Eukaryota</taxon>
        <taxon>Fungi</taxon>
        <taxon>Dikarya</taxon>
        <taxon>Basidiomycota</taxon>
        <taxon>Agaricomycotina</taxon>
        <taxon>Tremellomycetes</taxon>
        <taxon>Tremellales</taxon>
        <taxon>Tremellaceae</taxon>
        <taxon>Tremella</taxon>
    </lineage>
</organism>
<evidence type="ECO:0000313" key="2">
    <source>
        <dbReference type="EMBL" id="RXK41475.1"/>
    </source>
</evidence>
<evidence type="ECO:0000256" key="1">
    <source>
        <dbReference type="SAM" id="MobiDB-lite"/>
    </source>
</evidence>
<feature type="region of interest" description="Disordered" evidence="1">
    <location>
        <begin position="1"/>
        <end position="69"/>
    </location>
</feature>
<dbReference type="AlphaFoldDB" id="A0A4Q1BTW1"/>
<dbReference type="Proteomes" id="UP000289152">
    <property type="component" value="Unassembled WGS sequence"/>
</dbReference>
<feature type="compositionally biased region" description="Polar residues" evidence="1">
    <location>
        <begin position="45"/>
        <end position="54"/>
    </location>
</feature>
<gene>
    <name evidence="2" type="ORF">M231_01183</name>
</gene>
<evidence type="ECO:0000313" key="3">
    <source>
        <dbReference type="Proteomes" id="UP000289152"/>
    </source>
</evidence>
<name>A0A4Q1BTW1_TREME</name>
<feature type="compositionally biased region" description="Basic residues" evidence="1">
    <location>
        <begin position="183"/>
        <end position="192"/>
    </location>
</feature>